<gene>
    <name evidence="2" type="ORF">CSOL1703_00012761</name>
</gene>
<keyword evidence="3" id="KW-1185">Reference proteome</keyword>
<sequence length="182" mass="19691">MLFPKFFAVFTAFAVTGASAQKCKCKANPCTTNLVKNGGFDSPLDGSPWIFSNMEVTSYKPRSSPQAALSQIEDSAQRNAIVQSVPLVEGESYTLRYYWTIVGGTFAASGGCEISASLDNFHGDDALYLSDTPQGTYSLHEWTFTAPANSKLNLVVFCKRDATLDVNVDDVSIYPASCLNPT</sequence>
<accession>A0A9N9Z032</accession>
<dbReference type="AlphaFoldDB" id="A0A9N9Z032"/>
<evidence type="ECO:0000256" key="1">
    <source>
        <dbReference type="SAM" id="SignalP"/>
    </source>
</evidence>
<evidence type="ECO:0000313" key="2">
    <source>
        <dbReference type="EMBL" id="CAH0046528.1"/>
    </source>
</evidence>
<dbReference type="Gene3D" id="2.60.120.260">
    <property type="entry name" value="Galactose-binding domain-like"/>
    <property type="match status" value="1"/>
</dbReference>
<organism evidence="2 3">
    <name type="scientific">Clonostachys solani</name>
    <dbReference type="NCBI Taxonomy" id="160281"/>
    <lineage>
        <taxon>Eukaryota</taxon>
        <taxon>Fungi</taxon>
        <taxon>Dikarya</taxon>
        <taxon>Ascomycota</taxon>
        <taxon>Pezizomycotina</taxon>
        <taxon>Sordariomycetes</taxon>
        <taxon>Hypocreomycetidae</taxon>
        <taxon>Hypocreales</taxon>
        <taxon>Bionectriaceae</taxon>
        <taxon>Clonostachys</taxon>
    </lineage>
</organism>
<dbReference type="EMBL" id="CABFOC020000015">
    <property type="protein sequence ID" value="CAH0046528.1"/>
    <property type="molecule type" value="Genomic_DNA"/>
</dbReference>
<proteinExistence type="predicted"/>
<protein>
    <submittedName>
        <fullName evidence="2">Uncharacterized protein</fullName>
    </submittedName>
</protein>
<reference evidence="3" key="1">
    <citation type="submission" date="2019-06" db="EMBL/GenBank/DDBJ databases">
        <authorList>
            <person name="Broberg M."/>
        </authorList>
    </citation>
    <scope>NUCLEOTIDE SEQUENCE [LARGE SCALE GENOMIC DNA]</scope>
</reference>
<feature type="signal peptide" evidence="1">
    <location>
        <begin position="1"/>
        <end position="20"/>
    </location>
</feature>
<evidence type="ECO:0000313" key="3">
    <source>
        <dbReference type="Proteomes" id="UP000775872"/>
    </source>
</evidence>
<comment type="caution">
    <text evidence="2">The sequence shown here is derived from an EMBL/GenBank/DDBJ whole genome shotgun (WGS) entry which is preliminary data.</text>
</comment>
<dbReference type="Proteomes" id="UP000775872">
    <property type="component" value="Unassembled WGS sequence"/>
</dbReference>
<feature type="chain" id="PRO_5040334208" evidence="1">
    <location>
        <begin position="21"/>
        <end position="182"/>
    </location>
</feature>
<dbReference type="SUPFAM" id="SSF49785">
    <property type="entry name" value="Galactose-binding domain-like"/>
    <property type="match status" value="1"/>
</dbReference>
<dbReference type="InterPro" id="IPR008979">
    <property type="entry name" value="Galactose-bd-like_sf"/>
</dbReference>
<dbReference type="OrthoDB" id="5139176at2759"/>
<keyword evidence="1" id="KW-0732">Signal</keyword>
<name>A0A9N9Z032_9HYPO</name>
<reference evidence="2 3" key="2">
    <citation type="submission" date="2021-10" db="EMBL/GenBank/DDBJ databases">
        <authorList>
            <person name="Piombo E."/>
        </authorList>
    </citation>
    <scope>NUCLEOTIDE SEQUENCE [LARGE SCALE GENOMIC DNA]</scope>
</reference>